<dbReference type="Proteomes" id="UP000283568">
    <property type="component" value="Unassembled WGS sequence"/>
</dbReference>
<evidence type="ECO:0000313" key="4">
    <source>
        <dbReference type="Proteomes" id="UP000283568"/>
    </source>
</evidence>
<comment type="caution">
    <text evidence="1">The sequence shown here is derived from an EMBL/GenBank/DDBJ whole genome shotgun (WGS) entry which is preliminary data.</text>
</comment>
<evidence type="ECO:0000313" key="3">
    <source>
        <dbReference type="Proteomes" id="UP000225605"/>
    </source>
</evidence>
<evidence type="ECO:0000313" key="2">
    <source>
        <dbReference type="EMBL" id="RKE92655.1"/>
    </source>
</evidence>
<dbReference type="EMBL" id="RAQI01000001">
    <property type="protein sequence ID" value="RKE92655.1"/>
    <property type="molecule type" value="Genomic_DNA"/>
</dbReference>
<dbReference type="AlphaFoldDB" id="A0A2D0IMH0"/>
<dbReference type="EMBL" id="NIBT01000018">
    <property type="protein sequence ID" value="PHM22987.1"/>
    <property type="molecule type" value="Genomic_DNA"/>
</dbReference>
<proteinExistence type="predicted"/>
<name>A0A2D0IMH0_9GAMM</name>
<gene>
    <name evidence="2" type="ORF">BDE27_0311</name>
    <name evidence="1" type="ORF">Xehl_03221</name>
</gene>
<accession>A0A2D0IMH0</accession>
<reference evidence="1 3" key="1">
    <citation type="journal article" date="2017" name="Nat. Microbiol.">
        <title>Natural product diversity associated with the nematode symbionts Photorhabdus and Xenorhabdus.</title>
        <authorList>
            <person name="Tobias N.J."/>
            <person name="Wolff H."/>
            <person name="Djahanschiri B."/>
            <person name="Grundmann F."/>
            <person name="Kronenwerth M."/>
            <person name="Shi Y.M."/>
            <person name="Simonyi S."/>
            <person name="Grun P."/>
            <person name="Shapiro-Ilan D."/>
            <person name="Pidot S.J."/>
            <person name="Stinear T.P."/>
            <person name="Ebersberger I."/>
            <person name="Bode H.B."/>
        </authorList>
    </citation>
    <scope>NUCLEOTIDE SEQUENCE [LARGE SCALE GENOMIC DNA]</scope>
    <source>
        <strain evidence="1 3">DSM 16337</strain>
    </source>
</reference>
<sequence>MSQDYIDYLEQLDKLVRVDETHIILNTDPGGTNNEYEILLQECGTPEQILWWTFHLTEKNWVTTDMLRRFIRLATVKAKIKID</sequence>
<protein>
    <submittedName>
        <fullName evidence="1">Uncharacterized protein</fullName>
    </submittedName>
</protein>
<keyword evidence="4" id="KW-1185">Reference proteome</keyword>
<dbReference type="Proteomes" id="UP000225605">
    <property type="component" value="Unassembled WGS sequence"/>
</dbReference>
<dbReference type="OrthoDB" id="6636853at2"/>
<organism evidence="1 3">
    <name type="scientific">Xenorhabdus ehlersii</name>
    <dbReference type="NCBI Taxonomy" id="290111"/>
    <lineage>
        <taxon>Bacteria</taxon>
        <taxon>Pseudomonadati</taxon>
        <taxon>Pseudomonadota</taxon>
        <taxon>Gammaproteobacteria</taxon>
        <taxon>Enterobacterales</taxon>
        <taxon>Morganellaceae</taxon>
        <taxon>Xenorhabdus</taxon>
    </lineage>
</organism>
<dbReference type="RefSeq" id="WP_099133209.1">
    <property type="nucleotide sequence ID" value="NZ_CAWNOJ010000029.1"/>
</dbReference>
<evidence type="ECO:0000313" key="1">
    <source>
        <dbReference type="EMBL" id="PHM22987.1"/>
    </source>
</evidence>
<reference evidence="2 4" key="2">
    <citation type="submission" date="2018-09" db="EMBL/GenBank/DDBJ databases">
        <title>Genomic Encyclopedia of Archaeal and Bacterial Type Strains, Phase II (KMG-II): from individual species to whole genera.</title>
        <authorList>
            <person name="Goeker M."/>
        </authorList>
    </citation>
    <scope>NUCLEOTIDE SEQUENCE [LARGE SCALE GENOMIC DNA]</scope>
    <source>
        <strain evidence="2 4">DSM 16337</strain>
    </source>
</reference>